<feature type="compositionally biased region" description="Basic residues" evidence="1">
    <location>
        <begin position="112"/>
        <end position="124"/>
    </location>
</feature>
<sequence length="151" mass="16443">MSTQQYYSAPAQSTVDEDGVMTYTDRNGDIVQESSGAPIFRGLALAGGEAFAPSESEDESSDDEYTHHTHHHAAPYIPQQAPMYAHAHSTSPPQYAPHPAMMAQVQRSPSKKEKKEKKHKKSKKERSGSSSSVASEGAPQQHVCNCGHGRH</sequence>
<protein>
    <submittedName>
        <fullName evidence="2">Uncharacterized protein</fullName>
    </submittedName>
</protein>
<proteinExistence type="predicted"/>
<comment type="caution">
    <text evidence="2">The sequence shown here is derived from an EMBL/GenBank/DDBJ whole genome shotgun (WGS) entry which is preliminary data.</text>
</comment>
<reference evidence="2" key="1">
    <citation type="submission" date="2023-01" db="EMBL/GenBank/DDBJ databases">
        <title>The chitinases involved in constricting ring structure development in the nematode-trapping fungus Drechslerella dactyloides.</title>
        <authorList>
            <person name="Wang R."/>
            <person name="Zhang L."/>
            <person name="Tang P."/>
            <person name="Li S."/>
            <person name="Liang L."/>
        </authorList>
    </citation>
    <scope>NUCLEOTIDE SEQUENCE</scope>
    <source>
        <strain evidence="2">YMF1.00031</strain>
    </source>
</reference>
<feature type="region of interest" description="Disordered" evidence="1">
    <location>
        <begin position="48"/>
        <end position="151"/>
    </location>
</feature>
<name>A0AAD6IV29_DREDA</name>
<accession>A0AAD6IV29</accession>
<evidence type="ECO:0000256" key="1">
    <source>
        <dbReference type="SAM" id="MobiDB-lite"/>
    </source>
</evidence>
<keyword evidence="3" id="KW-1185">Reference proteome</keyword>
<gene>
    <name evidence="2" type="ORF">Dda_7815</name>
</gene>
<dbReference type="Proteomes" id="UP001221413">
    <property type="component" value="Unassembled WGS sequence"/>
</dbReference>
<organism evidence="2 3">
    <name type="scientific">Drechslerella dactyloides</name>
    <name type="common">Nematode-trapping fungus</name>
    <name type="synonym">Arthrobotrys dactyloides</name>
    <dbReference type="NCBI Taxonomy" id="74499"/>
    <lineage>
        <taxon>Eukaryota</taxon>
        <taxon>Fungi</taxon>
        <taxon>Dikarya</taxon>
        <taxon>Ascomycota</taxon>
        <taxon>Pezizomycotina</taxon>
        <taxon>Orbiliomycetes</taxon>
        <taxon>Orbiliales</taxon>
        <taxon>Orbiliaceae</taxon>
        <taxon>Drechslerella</taxon>
    </lineage>
</organism>
<evidence type="ECO:0000313" key="3">
    <source>
        <dbReference type="Proteomes" id="UP001221413"/>
    </source>
</evidence>
<dbReference type="AlphaFoldDB" id="A0AAD6IV29"/>
<evidence type="ECO:0000313" key="2">
    <source>
        <dbReference type="EMBL" id="KAJ6256932.1"/>
    </source>
</evidence>
<dbReference type="EMBL" id="JAQGDS010000011">
    <property type="protein sequence ID" value="KAJ6256932.1"/>
    <property type="molecule type" value="Genomic_DNA"/>
</dbReference>